<sequence length="135" mass="15866">MHNEDTTLRQRKQLHPDNDHASGNDTVVLTRQEYEKLKLLESTAQKYDFLKKIVIWGVFILFIIAITMVIQNKITENEARGIKMDSYYNNDIDRARKEVETNIGNKDLKFSKFRNNFRVGRLYHRGGNYGQKANT</sequence>
<accession>A0A9P7BHD3</accession>
<keyword evidence="4" id="KW-1185">Reference proteome</keyword>
<name>A0A9P7BHD3_9ASCO</name>
<dbReference type="EMBL" id="PUHW01000056">
    <property type="protein sequence ID" value="KAG0689884.1"/>
    <property type="molecule type" value="Genomic_DNA"/>
</dbReference>
<evidence type="ECO:0000313" key="3">
    <source>
        <dbReference type="EMBL" id="KAG0689884.1"/>
    </source>
</evidence>
<keyword evidence="2" id="KW-1133">Transmembrane helix</keyword>
<evidence type="ECO:0000256" key="1">
    <source>
        <dbReference type="SAM" id="MobiDB-lite"/>
    </source>
</evidence>
<evidence type="ECO:0000313" key="4">
    <source>
        <dbReference type="Proteomes" id="UP000697127"/>
    </source>
</evidence>
<keyword evidence="2" id="KW-0472">Membrane</keyword>
<evidence type="ECO:0000256" key="2">
    <source>
        <dbReference type="SAM" id="Phobius"/>
    </source>
</evidence>
<keyword evidence="2" id="KW-0812">Transmembrane</keyword>
<organism evidence="3 4">
    <name type="scientific">Pichia californica</name>
    <dbReference type="NCBI Taxonomy" id="460514"/>
    <lineage>
        <taxon>Eukaryota</taxon>
        <taxon>Fungi</taxon>
        <taxon>Dikarya</taxon>
        <taxon>Ascomycota</taxon>
        <taxon>Saccharomycotina</taxon>
        <taxon>Pichiomycetes</taxon>
        <taxon>Pichiales</taxon>
        <taxon>Pichiaceae</taxon>
        <taxon>Pichia</taxon>
    </lineage>
</organism>
<feature type="compositionally biased region" description="Basic and acidic residues" evidence="1">
    <location>
        <begin position="1"/>
        <end position="22"/>
    </location>
</feature>
<proteinExistence type="predicted"/>
<dbReference type="AlphaFoldDB" id="A0A9P7BHD3"/>
<comment type="caution">
    <text evidence="3">The sequence shown here is derived from an EMBL/GenBank/DDBJ whole genome shotgun (WGS) entry which is preliminary data.</text>
</comment>
<reference evidence="3" key="1">
    <citation type="submission" date="2020-11" db="EMBL/GenBank/DDBJ databases">
        <title>Kefir isolates.</title>
        <authorList>
            <person name="Marcisauskas S."/>
            <person name="Kim Y."/>
            <person name="Blasche S."/>
        </authorList>
    </citation>
    <scope>NUCLEOTIDE SEQUENCE</scope>
    <source>
        <strain evidence="3">Olga-1</strain>
    </source>
</reference>
<feature type="transmembrane region" description="Helical" evidence="2">
    <location>
        <begin position="53"/>
        <end position="70"/>
    </location>
</feature>
<gene>
    <name evidence="3" type="ORF">C6P40_004294</name>
</gene>
<protein>
    <submittedName>
        <fullName evidence="3">Uncharacterized protein</fullName>
    </submittedName>
</protein>
<dbReference type="Proteomes" id="UP000697127">
    <property type="component" value="Unassembled WGS sequence"/>
</dbReference>
<feature type="region of interest" description="Disordered" evidence="1">
    <location>
        <begin position="1"/>
        <end position="25"/>
    </location>
</feature>